<dbReference type="EMBL" id="CP001739">
    <property type="protein sequence ID" value="ACZ10632.1"/>
    <property type="molecule type" value="Genomic_DNA"/>
</dbReference>
<sequence>MIKIKLKNPVNVDLFKFVTKGEFDYIENGQTKEWILNNFPDPDQIGDMGHGLSIWLYGRIEFHFDKEILFSIWCDNFIDFTAGKNIKLNKWIFNDVKRLNVSKMIAILNQNKLNFTLMHKYESVIIRVLDSNVELYFSPEYNEDYGNTETENLYFAAFGLSHKDYRQRL</sequence>
<gene>
    <name evidence="1" type="ordered locus">Sterm_3798</name>
</gene>
<dbReference type="STRING" id="526218.Sterm_3798"/>
<accession>D1AG06</accession>
<evidence type="ECO:0000313" key="2">
    <source>
        <dbReference type="Proteomes" id="UP000000845"/>
    </source>
</evidence>
<proteinExistence type="predicted"/>
<keyword evidence="2" id="KW-1185">Reference proteome</keyword>
<dbReference type="HOGENOM" id="CLU_134444_0_0_0"/>
<dbReference type="Proteomes" id="UP000000845">
    <property type="component" value="Chromosome"/>
</dbReference>
<name>D1AG06_SEBTE</name>
<dbReference type="RefSeq" id="WP_012863212.1">
    <property type="nucleotide sequence ID" value="NC_013517.1"/>
</dbReference>
<protein>
    <submittedName>
        <fullName evidence="1">Uncharacterized protein</fullName>
    </submittedName>
</protein>
<dbReference type="AlphaFoldDB" id="D1AG06"/>
<organism evidence="1 2">
    <name type="scientific">Sebaldella termitidis (strain ATCC 33386 / NCTC 11300)</name>
    <dbReference type="NCBI Taxonomy" id="526218"/>
    <lineage>
        <taxon>Bacteria</taxon>
        <taxon>Fusobacteriati</taxon>
        <taxon>Fusobacteriota</taxon>
        <taxon>Fusobacteriia</taxon>
        <taxon>Fusobacteriales</taxon>
        <taxon>Leptotrichiaceae</taxon>
        <taxon>Sebaldella</taxon>
    </lineage>
</organism>
<dbReference type="KEGG" id="str:Sterm_3798"/>
<reference evidence="2" key="1">
    <citation type="submission" date="2009-09" db="EMBL/GenBank/DDBJ databases">
        <title>The complete chromosome of Sebaldella termitidis ATCC 33386.</title>
        <authorList>
            <consortium name="US DOE Joint Genome Institute (JGI-PGF)"/>
            <person name="Lucas S."/>
            <person name="Copeland A."/>
            <person name="Lapidus A."/>
            <person name="Glavina del Rio T."/>
            <person name="Dalin E."/>
            <person name="Tice H."/>
            <person name="Bruce D."/>
            <person name="Goodwin L."/>
            <person name="Pitluck S."/>
            <person name="Kyrpides N."/>
            <person name="Mavromatis K."/>
            <person name="Ivanova N."/>
            <person name="Mikhailova N."/>
            <person name="Sims D."/>
            <person name="Meincke L."/>
            <person name="Brettin T."/>
            <person name="Detter J.C."/>
            <person name="Han C."/>
            <person name="Larimer F."/>
            <person name="Land M."/>
            <person name="Hauser L."/>
            <person name="Markowitz V."/>
            <person name="Cheng J.F."/>
            <person name="Hugenholtz P."/>
            <person name="Woyke T."/>
            <person name="Wu D."/>
            <person name="Eisen J.A."/>
        </authorList>
    </citation>
    <scope>NUCLEOTIDE SEQUENCE [LARGE SCALE GENOMIC DNA]</scope>
    <source>
        <strain evidence="2">ATCC 33386 / NCTC 11300</strain>
    </source>
</reference>
<reference evidence="1 2" key="2">
    <citation type="journal article" date="2010" name="Stand. Genomic Sci.">
        <title>Complete genome sequence of Sebaldella termitidis type strain (NCTC 11300).</title>
        <authorList>
            <person name="Harmon-Smith M."/>
            <person name="Celia L."/>
            <person name="Chertkov O."/>
            <person name="Lapidus A."/>
            <person name="Copeland A."/>
            <person name="Glavina Del Rio T."/>
            <person name="Nolan M."/>
            <person name="Lucas S."/>
            <person name="Tice H."/>
            <person name="Cheng J.F."/>
            <person name="Han C."/>
            <person name="Detter J.C."/>
            <person name="Bruce D."/>
            <person name="Goodwin L."/>
            <person name="Pitluck S."/>
            <person name="Pati A."/>
            <person name="Liolios K."/>
            <person name="Ivanova N."/>
            <person name="Mavromatis K."/>
            <person name="Mikhailova N."/>
            <person name="Chen A."/>
            <person name="Palaniappan K."/>
            <person name="Land M."/>
            <person name="Hauser L."/>
            <person name="Chang Y.J."/>
            <person name="Jeffries C.D."/>
            <person name="Brettin T."/>
            <person name="Goker M."/>
            <person name="Beck B."/>
            <person name="Bristow J."/>
            <person name="Eisen J.A."/>
            <person name="Markowitz V."/>
            <person name="Hugenholtz P."/>
            <person name="Kyrpides N.C."/>
            <person name="Klenk H.P."/>
            <person name="Chen F."/>
        </authorList>
    </citation>
    <scope>NUCLEOTIDE SEQUENCE [LARGE SCALE GENOMIC DNA]</scope>
    <source>
        <strain evidence="2">ATCC 33386 / NCTC 11300</strain>
    </source>
</reference>
<dbReference type="eggNOG" id="ENOG50337GQ">
    <property type="taxonomic scope" value="Bacteria"/>
</dbReference>
<evidence type="ECO:0000313" key="1">
    <source>
        <dbReference type="EMBL" id="ACZ10632.1"/>
    </source>
</evidence>